<protein>
    <recommendedName>
        <fullName evidence="5">mTERF domain-containing protein 1, mitochondrial</fullName>
    </recommendedName>
</protein>
<accession>M8BZR6</accession>
<organism evidence="4">
    <name type="scientific">Aegilops tauschii</name>
    <name type="common">Tausch's goatgrass</name>
    <name type="synonym">Aegilops squarrosa</name>
    <dbReference type="NCBI Taxonomy" id="37682"/>
    <lineage>
        <taxon>Eukaryota</taxon>
        <taxon>Viridiplantae</taxon>
        <taxon>Streptophyta</taxon>
        <taxon>Embryophyta</taxon>
        <taxon>Tracheophyta</taxon>
        <taxon>Spermatophyta</taxon>
        <taxon>Magnoliopsida</taxon>
        <taxon>Liliopsida</taxon>
        <taxon>Poales</taxon>
        <taxon>Poaceae</taxon>
        <taxon>BOP clade</taxon>
        <taxon>Pooideae</taxon>
        <taxon>Triticodae</taxon>
        <taxon>Triticeae</taxon>
        <taxon>Triticinae</taxon>
        <taxon>Aegilops</taxon>
    </lineage>
</organism>
<keyword evidence="2" id="KW-0806">Transcription termination</keyword>
<dbReference type="SMART" id="SM00733">
    <property type="entry name" value="Mterf"/>
    <property type="match status" value="5"/>
</dbReference>
<dbReference type="AlphaFoldDB" id="M8BZR6"/>
<comment type="similarity">
    <text evidence="1">Belongs to the mTERF family.</text>
</comment>
<proteinExistence type="inferred from homology"/>
<evidence type="ECO:0000256" key="1">
    <source>
        <dbReference type="ARBA" id="ARBA00007692"/>
    </source>
</evidence>
<dbReference type="Pfam" id="PF02536">
    <property type="entry name" value="mTERF"/>
    <property type="match status" value="1"/>
</dbReference>
<evidence type="ECO:0000256" key="3">
    <source>
        <dbReference type="ARBA" id="ARBA00022946"/>
    </source>
</evidence>
<name>M8BZR6_AEGTA</name>
<reference evidence="4" key="1">
    <citation type="submission" date="2015-06" db="UniProtKB">
        <authorList>
            <consortium name="EnsemblPlants"/>
        </authorList>
    </citation>
    <scope>IDENTIFICATION</scope>
</reference>
<evidence type="ECO:0000313" key="4">
    <source>
        <dbReference type="EnsemblPlants" id="EMT12304"/>
    </source>
</evidence>
<dbReference type="GO" id="GO:0006353">
    <property type="term" value="P:DNA-templated transcription termination"/>
    <property type="evidence" value="ECO:0007669"/>
    <property type="project" value="UniProtKB-KW"/>
</dbReference>
<dbReference type="Gene3D" id="1.25.70.10">
    <property type="entry name" value="Transcription termination factor 3, mitochondrial"/>
    <property type="match status" value="1"/>
</dbReference>
<dbReference type="PANTHER" id="PTHR13068">
    <property type="entry name" value="CGI-12 PROTEIN-RELATED"/>
    <property type="match status" value="1"/>
</dbReference>
<dbReference type="FunFam" id="1.25.70.10:FF:000001">
    <property type="entry name" value="Mitochondrial transcription termination factor-like"/>
    <property type="match status" value="1"/>
</dbReference>
<keyword evidence="3" id="KW-0809">Transit peptide</keyword>
<dbReference type="EnsemblPlants" id="EMT12304">
    <property type="protein sequence ID" value="EMT12304"/>
    <property type="gene ID" value="F775_20065"/>
</dbReference>
<dbReference type="InterPro" id="IPR038538">
    <property type="entry name" value="MTERF_sf"/>
</dbReference>
<keyword evidence="2" id="KW-0805">Transcription regulation</keyword>
<dbReference type="InterPro" id="IPR003690">
    <property type="entry name" value="MTERF"/>
</dbReference>
<dbReference type="PANTHER" id="PTHR13068:SF142">
    <property type="match status" value="1"/>
</dbReference>
<keyword evidence="2" id="KW-0804">Transcription</keyword>
<evidence type="ECO:0000256" key="2">
    <source>
        <dbReference type="ARBA" id="ARBA00022472"/>
    </source>
</evidence>
<sequence length="456" mass="49954">MLRLRRSVLAKLLPYPSVFPVSPLHRLISTTAPAPAVAPSTGFAVEEYLVSTCGLTRPQALKASAKLSHVKFPSNPDAVLAFLAGLGLSGADAAALVAKDPKFLCADVGRTLSPVAAGLAGLGLSPSEVTRLVSLAPDKFRCRSIVSKLHYYLPLVGSYENLLGVLRYGSCLVSSDLERVVKPNVTFLRESGLADCDIAKLCVTLPCLLTSGSERIQALVLCAEGLGIPRRSGMFRHALHAVAFVGEQKVTAKLDYLKKTFGWSDAEVGVAVSKYPMLLTKSHHMLQSKSEFLISEVGLEPAFIAHRPVIICLSLERRLRPRYYVLKFLKENGLLKGDPSYYTVVKVNENVFAQSFDLVCWFLALVLYLCLKMLNAVKAVAVYLLMLCLSDFFLQSLEYCYRKLTSIGFEQLQINFQGFKETRIGRQGGEWRGASEIRNLTAGGRLQWPSFGGQIA</sequence>
<dbReference type="GO" id="GO:0003676">
    <property type="term" value="F:nucleic acid binding"/>
    <property type="evidence" value="ECO:0007669"/>
    <property type="project" value="InterPro"/>
</dbReference>
<evidence type="ECO:0008006" key="5">
    <source>
        <dbReference type="Google" id="ProtNLM"/>
    </source>
</evidence>